<name>A0ABQ9TWE4_SAGOE</name>
<evidence type="ECO:0000313" key="3">
    <source>
        <dbReference type="EMBL" id="KAK2088926.1"/>
    </source>
</evidence>
<sequence length="339" mass="36933">MQERGLGGRSGQAKNPTSAGGSSAPPPKAPAPPPKPETPEKTTSEKPPEQTPETAMPEPPAPEKPSLLRPVEKEKEKEKEKVTRGERPLRGERATSGRQTRPERSLATGQPATSRLPKARPTKVKAEPPPKKRKKWLKEAGGNAAAGGAPPGSSSDSESSPGAPSEDERAVPGRLLKTRAMREMYRSYVEMLVSTALDPDMIQALEDTHDELYLPPMRKIDGLLNEHKKKVLKRLSLSPALQDALHTFPQLQVEQSGEGSPEEGAVRLRPAGEPYNRKTLSKLKRSVVRAQTLAIEGGAEDLGQEEVVQQCMRNQPWLEQLFDSFSDLLAQAQAHSRCG</sequence>
<feature type="compositionally biased region" description="Gly residues" evidence="1">
    <location>
        <begin position="1"/>
        <end position="10"/>
    </location>
</feature>
<comment type="caution">
    <text evidence="3">The sequence shown here is derived from an EMBL/GenBank/DDBJ whole genome shotgun (WGS) entry which is preliminary data.</text>
</comment>
<dbReference type="Pfam" id="PF13926">
    <property type="entry name" value="DUF4211"/>
    <property type="match status" value="1"/>
</dbReference>
<dbReference type="EMBL" id="JASSZA010000019">
    <property type="protein sequence ID" value="KAK2088926.1"/>
    <property type="molecule type" value="Genomic_DNA"/>
</dbReference>
<dbReference type="PANTHER" id="PTHR14709">
    <property type="entry name" value="GLUTAMINE AND SERINE-RICH PROTEIN 1-RELATED"/>
    <property type="match status" value="1"/>
</dbReference>
<dbReference type="PANTHER" id="PTHR14709:SF1">
    <property type="entry name" value="PROLINE-RICH PROTEIN 12"/>
    <property type="match status" value="1"/>
</dbReference>
<accession>A0ABQ9TWE4</accession>
<gene>
    <name evidence="3" type="primary">PRR12_2</name>
    <name evidence="3" type="ORF">P7K49_034833</name>
</gene>
<evidence type="ECO:0000256" key="1">
    <source>
        <dbReference type="SAM" id="MobiDB-lite"/>
    </source>
</evidence>
<dbReference type="Proteomes" id="UP001266305">
    <property type="component" value="Unassembled WGS sequence"/>
</dbReference>
<feature type="domain" description="DUF4211" evidence="2">
    <location>
        <begin position="174"/>
        <end position="279"/>
    </location>
</feature>
<proteinExistence type="predicted"/>
<feature type="compositionally biased region" description="Basic and acidic residues" evidence="1">
    <location>
        <begin position="37"/>
        <end position="48"/>
    </location>
</feature>
<organism evidence="3 4">
    <name type="scientific">Saguinus oedipus</name>
    <name type="common">Cotton-top tamarin</name>
    <name type="synonym">Oedipomidas oedipus</name>
    <dbReference type="NCBI Taxonomy" id="9490"/>
    <lineage>
        <taxon>Eukaryota</taxon>
        <taxon>Metazoa</taxon>
        <taxon>Chordata</taxon>
        <taxon>Craniata</taxon>
        <taxon>Vertebrata</taxon>
        <taxon>Euteleostomi</taxon>
        <taxon>Mammalia</taxon>
        <taxon>Eutheria</taxon>
        <taxon>Euarchontoglires</taxon>
        <taxon>Primates</taxon>
        <taxon>Haplorrhini</taxon>
        <taxon>Platyrrhini</taxon>
        <taxon>Cebidae</taxon>
        <taxon>Callitrichinae</taxon>
        <taxon>Saguinus</taxon>
    </lineage>
</organism>
<evidence type="ECO:0000313" key="4">
    <source>
        <dbReference type="Proteomes" id="UP001266305"/>
    </source>
</evidence>
<feature type="compositionally biased region" description="Basic and acidic residues" evidence="1">
    <location>
        <begin position="70"/>
        <end position="104"/>
    </location>
</feature>
<feature type="compositionally biased region" description="Low complexity" evidence="1">
    <location>
        <begin position="139"/>
        <end position="164"/>
    </location>
</feature>
<evidence type="ECO:0000259" key="2">
    <source>
        <dbReference type="Pfam" id="PF13926"/>
    </source>
</evidence>
<dbReference type="InterPro" id="IPR052466">
    <property type="entry name" value="DNA_MethProtect_Complex"/>
</dbReference>
<reference evidence="3 4" key="1">
    <citation type="submission" date="2023-05" db="EMBL/GenBank/DDBJ databases">
        <title>B98-5 Cell Line De Novo Hybrid Assembly: An Optical Mapping Approach.</title>
        <authorList>
            <person name="Kananen K."/>
            <person name="Auerbach J.A."/>
            <person name="Kautto E."/>
            <person name="Blachly J.S."/>
        </authorList>
    </citation>
    <scope>NUCLEOTIDE SEQUENCE [LARGE SCALE GENOMIC DNA]</scope>
    <source>
        <strain evidence="3">B95-8</strain>
        <tissue evidence="3">Cell line</tissue>
    </source>
</reference>
<protein>
    <submittedName>
        <fullName evidence="3">Proline-rich protein 12</fullName>
    </submittedName>
</protein>
<keyword evidence="4" id="KW-1185">Reference proteome</keyword>
<feature type="region of interest" description="Disordered" evidence="1">
    <location>
        <begin position="1"/>
        <end position="174"/>
    </location>
</feature>
<feature type="compositionally biased region" description="Pro residues" evidence="1">
    <location>
        <begin position="24"/>
        <end position="36"/>
    </location>
</feature>
<dbReference type="InterPro" id="IPR025451">
    <property type="entry name" value="DUF4211"/>
</dbReference>